<dbReference type="EMBL" id="ML119961">
    <property type="protein sequence ID" value="RPA71182.1"/>
    <property type="molecule type" value="Genomic_DNA"/>
</dbReference>
<proteinExistence type="predicted"/>
<sequence>MSTASTANLDQFHPSTAYDSSRILPFLDANPSMVVSRAPFLIYVQYVLSDRFDFYRWSRWQAIISNQPTPSDPFLTSIETEQQVYYDLVSRWNLLSTSRVRYYEAVSQGNMELARALLDEEEAERRRLARAAGIPYTFTHLVRVLRRTRMRRREKK</sequence>
<keyword evidence="2" id="KW-1185">Reference proteome</keyword>
<protein>
    <submittedName>
        <fullName evidence="1">Uncharacterized protein</fullName>
    </submittedName>
</protein>
<reference evidence="1 2" key="1">
    <citation type="journal article" date="2018" name="Nat. Ecol. Evol.">
        <title>Pezizomycetes genomes reveal the molecular basis of ectomycorrhizal truffle lifestyle.</title>
        <authorList>
            <person name="Murat C."/>
            <person name="Payen T."/>
            <person name="Noel B."/>
            <person name="Kuo A."/>
            <person name="Morin E."/>
            <person name="Chen J."/>
            <person name="Kohler A."/>
            <person name="Krizsan K."/>
            <person name="Balestrini R."/>
            <person name="Da Silva C."/>
            <person name="Montanini B."/>
            <person name="Hainaut M."/>
            <person name="Levati E."/>
            <person name="Barry K.W."/>
            <person name="Belfiori B."/>
            <person name="Cichocki N."/>
            <person name="Clum A."/>
            <person name="Dockter R.B."/>
            <person name="Fauchery L."/>
            <person name="Guy J."/>
            <person name="Iotti M."/>
            <person name="Le Tacon F."/>
            <person name="Lindquist E.A."/>
            <person name="Lipzen A."/>
            <person name="Malagnac F."/>
            <person name="Mello A."/>
            <person name="Molinier V."/>
            <person name="Miyauchi S."/>
            <person name="Poulain J."/>
            <person name="Riccioni C."/>
            <person name="Rubini A."/>
            <person name="Sitrit Y."/>
            <person name="Splivallo R."/>
            <person name="Traeger S."/>
            <person name="Wang M."/>
            <person name="Zifcakova L."/>
            <person name="Wipf D."/>
            <person name="Zambonelli A."/>
            <person name="Paolocci F."/>
            <person name="Nowrousian M."/>
            <person name="Ottonello S."/>
            <person name="Baldrian P."/>
            <person name="Spatafora J.W."/>
            <person name="Henrissat B."/>
            <person name="Nagy L.G."/>
            <person name="Aury J.M."/>
            <person name="Wincker P."/>
            <person name="Grigoriev I.V."/>
            <person name="Bonfante P."/>
            <person name="Martin F.M."/>
        </authorList>
    </citation>
    <scope>NUCLEOTIDE SEQUENCE [LARGE SCALE GENOMIC DNA]</scope>
    <source>
        <strain evidence="1 2">RN42</strain>
    </source>
</reference>
<accession>A0A3N4H8Y7</accession>
<evidence type="ECO:0000313" key="1">
    <source>
        <dbReference type="EMBL" id="RPA71182.1"/>
    </source>
</evidence>
<evidence type="ECO:0000313" key="2">
    <source>
        <dbReference type="Proteomes" id="UP000275078"/>
    </source>
</evidence>
<dbReference type="AlphaFoldDB" id="A0A3N4H8Y7"/>
<organism evidence="1 2">
    <name type="scientific">Ascobolus immersus RN42</name>
    <dbReference type="NCBI Taxonomy" id="1160509"/>
    <lineage>
        <taxon>Eukaryota</taxon>
        <taxon>Fungi</taxon>
        <taxon>Dikarya</taxon>
        <taxon>Ascomycota</taxon>
        <taxon>Pezizomycotina</taxon>
        <taxon>Pezizomycetes</taxon>
        <taxon>Pezizales</taxon>
        <taxon>Ascobolaceae</taxon>
        <taxon>Ascobolus</taxon>
    </lineage>
</organism>
<gene>
    <name evidence="1" type="ORF">BJ508DRAFT_336308</name>
</gene>
<dbReference type="Proteomes" id="UP000275078">
    <property type="component" value="Unassembled WGS sequence"/>
</dbReference>
<name>A0A3N4H8Y7_ASCIM</name>